<name>A0A3A1NIL4_9FLAO</name>
<dbReference type="PANTHER" id="PTHR31435">
    <property type="entry name" value="PROTEIN NATD1"/>
    <property type="match status" value="1"/>
</dbReference>
<gene>
    <name evidence="2" type="ORF">D2V05_19020</name>
    <name evidence="3" type="ORF">FQ017_18865</name>
</gene>
<dbReference type="EMBL" id="QXFI01000036">
    <property type="protein sequence ID" value="RIV42183.1"/>
    <property type="molecule type" value="Genomic_DNA"/>
</dbReference>
<comment type="caution">
    <text evidence="2">The sequence shown here is derived from an EMBL/GenBank/DDBJ whole genome shotgun (WGS) entry which is preliminary data.</text>
</comment>
<dbReference type="CDD" id="cd04301">
    <property type="entry name" value="NAT_SF"/>
    <property type="match status" value="1"/>
</dbReference>
<evidence type="ECO:0000313" key="2">
    <source>
        <dbReference type="EMBL" id="RIV42183.1"/>
    </source>
</evidence>
<dbReference type="InterPro" id="IPR031165">
    <property type="entry name" value="GNAT_YJDJ"/>
</dbReference>
<dbReference type="Gene3D" id="3.40.630.30">
    <property type="match status" value="1"/>
</dbReference>
<protein>
    <submittedName>
        <fullName evidence="2">N-acetyltransferase</fullName>
    </submittedName>
</protein>
<dbReference type="Pfam" id="PF14542">
    <property type="entry name" value="Acetyltransf_CG"/>
    <property type="match status" value="1"/>
</dbReference>
<keyword evidence="5" id="KW-1185">Reference proteome</keyword>
<reference evidence="3 5" key="2">
    <citation type="submission" date="2019-07" db="EMBL/GenBank/DDBJ databases">
        <title>Draft genome of two Muricauda strains isolated from deep sea.</title>
        <authorList>
            <person name="Sun C."/>
        </authorList>
    </citation>
    <scope>NUCLEOTIDE SEQUENCE [LARGE SCALE GENOMIC DNA]</scope>
    <source>
        <strain evidence="3 5">72</strain>
    </source>
</reference>
<feature type="domain" description="N-acetyltransferase" evidence="1">
    <location>
        <begin position="10"/>
        <end position="95"/>
    </location>
</feature>
<evidence type="ECO:0000313" key="4">
    <source>
        <dbReference type="Proteomes" id="UP000266691"/>
    </source>
</evidence>
<accession>A0A3A1NIL4</accession>
<keyword evidence="2" id="KW-0808">Transferase</keyword>
<dbReference type="InterPro" id="IPR016181">
    <property type="entry name" value="Acyl_CoA_acyltransferase"/>
</dbReference>
<dbReference type="PANTHER" id="PTHR31435:SF10">
    <property type="entry name" value="BSR4717 PROTEIN"/>
    <property type="match status" value="1"/>
</dbReference>
<dbReference type="Proteomes" id="UP000266691">
    <property type="component" value="Unassembled WGS sequence"/>
</dbReference>
<evidence type="ECO:0000313" key="5">
    <source>
        <dbReference type="Proteomes" id="UP000321621"/>
    </source>
</evidence>
<dbReference type="EMBL" id="VNWK01000036">
    <property type="protein sequence ID" value="TXJ91073.1"/>
    <property type="molecule type" value="Genomic_DNA"/>
</dbReference>
<proteinExistence type="predicted"/>
<dbReference type="AlphaFoldDB" id="A0A3A1NIL4"/>
<dbReference type="RefSeq" id="WP_119649204.1">
    <property type="nucleotide sequence ID" value="NZ_QXFI01000036.1"/>
</dbReference>
<dbReference type="InterPro" id="IPR045057">
    <property type="entry name" value="Gcn5-rel_NAT"/>
</dbReference>
<sequence>MSNDSKHVLVDNAEAKQFQFELEKGIAKIEYIKAKKKIYLTHTEVPEAYEGKGIGSELIRQTLEHIKEEGWTLVPLCPFVAMYIKRHPEWKELVLKGINIR</sequence>
<organism evidence="2 4">
    <name type="scientific">Flagellimonas pelagia</name>
    <dbReference type="NCBI Taxonomy" id="2306998"/>
    <lineage>
        <taxon>Bacteria</taxon>
        <taxon>Pseudomonadati</taxon>
        <taxon>Bacteroidota</taxon>
        <taxon>Flavobacteriia</taxon>
        <taxon>Flavobacteriales</taxon>
        <taxon>Flavobacteriaceae</taxon>
        <taxon>Flagellimonas</taxon>
    </lineage>
</organism>
<dbReference type="SUPFAM" id="SSF55729">
    <property type="entry name" value="Acyl-CoA N-acyltransferases (Nat)"/>
    <property type="match status" value="1"/>
</dbReference>
<evidence type="ECO:0000259" key="1">
    <source>
        <dbReference type="PROSITE" id="PS51729"/>
    </source>
</evidence>
<dbReference type="GO" id="GO:0016740">
    <property type="term" value="F:transferase activity"/>
    <property type="evidence" value="ECO:0007669"/>
    <property type="project" value="UniProtKB-KW"/>
</dbReference>
<dbReference type="OrthoDB" id="1120671at2"/>
<dbReference type="Proteomes" id="UP000321621">
    <property type="component" value="Unassembled WGS sequence"/>
</dbReference>
<dbReference type="PROSITE" id="PS51729">
    <property type="entry name" value="GNAT_YJDJ"/>
    <property type="match status" value="1"/>
</dbReference>
<reference evidence="2 4" key="1">
    <citation type="submission" date="2018-08" db="EMBL/GenBank/DDBJ databases">
        <title>Proposal of Muricauda 72 sp.nov. and Muricauda NH166 sp.nov., isolated from seawater.</title>
        <authorList>
            <person name="Cheng H."/>
            <person name="Wu Y.-H."/>
            <person name="Guo L.-L."/>
            <person name="Xu X.-W."/>
        </authorList>
    </citation>
    <scope>NUCLEOTIDE SEQUENCE [LARGE SCALE GENOMIC DNA]</scope>
    <source>
        <strain evidence="2 4">72</strain>
    </source>
</reference>
<evidence type="ECO:0000313" key="3">
    <source>
        <dbReference type="EMBL" id="TXJ91073.1"/>
    </source>
</evidence>